<protein>
    <submittedName>
        <fullName evidence="2">Membrane protein</fullName>
    </submittedName>
</protein>
<reference evidence="2" key="1">
    <citation type="journal article" date="2014" name="Int. J. Syst. Evol. Microbiol.">
        <title>Complete genome sequence of Corynebacterium casei LMG S-19264T (=DSM 44701T), isolated from a smear-ripened cheese.</title>
        <authorList>
            <consortium name="US DOE Joint Genome Institute (JGI-PGF)"/>
            <person name="Walter F."/>
            <person name="Albersmeier A."/>
            <person name="Kalinowski J."/>
            <person name="Ruckert C."/>
        </authorList>
    </citation>
    <scope>NUCLEOTIDE SEQUENCE</scope>
    <source>
        <strain evidence="2">CGMCC 4.7110</strain>
    </source>
</reference>
<proteinExistence type="predicted"/>
<reference evidence="2" key="2">
    <citation type="submission" date="2020-09" db="EMBL/GenBank/DDBJ databases">
        <authorList>
            <person name="Sun Q."/>
            <person name="Zhou Y."/>
        </authorList>
    </citation>
    <scope>NUCLEOTIDE SEQUENCE</scope>
    <source>
        <strain evidence="2">CGMCC 4.7110</strain>
    </source>
</reference>
<keyword evidence="1" id="KW-0472">Membrane</keyword>
<keyword evidence="3" id="KW-1185">Reference proteome</keyword>
<dbReference type="PANTHER" id="PTHR34989:SF1">
    <property type="entry name" value="PROTEIN HDED"/>
    <property type="match status" value="1"/>
</dbReference>
<dbReference type="GO" id="GO:0005886">
    <property type="term" value="C:plasma membrane"/>
    <property type="evidence" value="ECO:0007669"/>
    <property type="project" value="TreeGrafter"/>
</dbReference>
<organism evidence="2 3">
    <name type="scientific">Streptomyces fuscichromogenes</name>
    <dbReference type="NCBI Taxonomy" id="1324013"/>
    <lineage>
        <taxon>Bacteria</taxon>
        <taxon>Bacillati</taxon>
        <taxon>Actinomycetota</taxon>
        <taxon>Actinomycetes</taxon>
        <taxon>Kitasatosporales</taxon>
        <taxon>Streptomycetaceae</taxon>
        <taxon>Streptomyces</taxon>
    </lineage>
</organism>
<gene>
    <name evidence="2" type="ORF">GCM10011578_043740</name>
</gene>
<feature type="transmembrane region" description="Helical" evidence="1">
    <location>
        <begin position="94"/>
        <end position="116"/>
    </location>
</feature>
<dbReference type="InterPro" id="IPR005325">
    <property type="entry name" value="DUF308_memb"/>
</dbReference>
<feature type="transmembrane region" description="Helical" evidence="1">
    <location>
        <begin position="152"/>
        <end position="173"/>
    </location>
</feature>
<evidence type="ECO:0000313" key="3">
    <source>
        <dbReference type="Proteomes" id="UP000653411"/>
    </source>
</evidence>
<sequence>MNKSPVARLGASWTWHLLYGLVSIVIGVTAVAWPGPTLVVLAVVLGAQLIATGVFRLVGSASLAETGTARTLTAVLGVVSLLLGLYAIRHVLITVLALGLLLGVYWIVDGFTAVFAAVDRPSLPGRGWNIFIGLLGVLAGLTLLVWPGLSLLTLSFLAGLWLIMLGAMQLGLARRIHGIARAA</sequence>
<feature type="transmembrane region" description="Helical" evidence="1">
    <location>
        <begin position="128"/>
        <end position="146"/>
    </location>
</feature>
<dbReference type="PANTHER" id="PTHR34989">
    <property type="entry name" value="PROTEIN HDED"/>
    <property type="match status" value="1"/>
</dbReference>
<comment type="caution">
    <text evidence="2">The sequence shown here is derived from an EMBL/GenBank/DDBJ whole genome shotgun (WGS) entry which is preliminary data.</text>
</comment>
<feature type="transmembrane region" description="Helical" evidence="1">
    <location>
        <begin position="12"/>
        <end position="33"/>
    </location>
</feature>
<dbReference type="Proteomes" id="UP000653411">
    <property type="component" value="Unassembled WGS sequence"/>
</dbReference>
<dbReference type="RefSeq" id="WP_189264451.1">
    <property type="nucleotide sequence ID" value="NZ_BMML01000009.1"/>
</dbReference>
<feature type="transmembrane region" description="Helical" evidence="1">
    <location>
        <begin position="71"/>
        <end position="88"/>
    </location>
</feature>
<accession>A0A917XF27</accession>
<dbReference type="Pfam" id="PF03729">
    <property type="entry name" value="DUF308"/>
    <property type="match status" value="2"/>
</dbReference>
<evidence type="ECO:0000256" key="1">
    <source>
        <dbReference type="SAM" id="Phobius"/>
    </source>
</evidence>
<keyword evidence="1" id="KW-1133">Transmembrane helix</keyword>
<feature type="transmembrane region" description="Helical" evidence="1">
    <location>
        <begin position="39"/>
        <end position="59"/>
    </location>
</feature>
<dbReference type="EMBL" id="BMML01000009">
    <property type="protein sequence ID" value="GGN15639.1"/>
    <property type="molecule type" value="Genomic_DNA"/>
</dbReference>
<name>A0A917XF27_9ACTN</name>
<keyword evidence="1" id="KW-0812">Transmembrane</keyword>
<dbReference type="AlphaFoldDB" id="A0A917XF27"/>
<dbReference type="InterPro" id="IPR052712">
    <property type="entry name" value="Acid_resist_chaperone_HdeD"/>
</dbReference>
<evidence type="ECO:0000313" key="2">
    <source>
        <dbReference type="EMBL" id="GGN15639.1"/>
    </source>
</evidence>